<proteinExistence type="predicted"/>
<feature type="transmembrane region" description="Helical" evidence="1">
    <location>
        <begin position="169"/>
        <end position="195"/>
    </location>
</feature>
<evidence type="ECO:0008006" key="4">
    <source>
        <dbReference type="Google" id="ProtNLM"/>
    </source>
</evidence>
<organism evidence="2 3">
    <name type="scientific">Terrisporobacter mayombei</name>
    <dbReference type="NCBI Taxonomy" id="1541"/>
    <lineage>
        <taxon>Bacteria</taxon>
        <taxon>Bacillati</taxon>
        <taxon>Bacillota</taxon>
        <taxon>Clostridia</taxon>
        <taxon>Peptostreptococcales</taxon>
        <taxon>Peptostreptococcaceae</taxon>
        <taxon>Terrisporobacter</taxon>
    </lineage>
</organism>
<dbReference type="InterPro" id="IPR024529">
    <property type="entry name" value="ECF_trnsprt_substrate-spec"/>
</dbReference>
<dbReference type="Pfam" id="PF12822">
    <property type="entry name" value="ECF_trnsprt"/>
    <property type="match status" value="1"/>
</dbReference>
<keyword evidence="1" id="KW-0472">Membrane</keyword>
<evidence type="ECO:0000313" key="2">
    <source>
        <dbReference type="EMBL" id="WMT82421.1"/>
    </source>
</evidence>
<name>A0ABY9Q5G5_9FIRM</name>
<feature type="transmembrane region" description="Helical" evidence="1">
    <location>
        <begin position="20"/>
        <end position="41"/>
    </location>
</feature>
<dbReference type="EMBL" id="CP101637">
    <property type="protein sequence ID" value="WMT82421.1"/>
    <property type="molecule type" value="Genomic_DNA"/>
</dbReference>
<feature type="transmembrane region" description="Helical" evidence="1">
    <location>
        <begin position="124"/>
        <end position="149"/>
    </location>
</feature>
<reference evidence="2 3" key="1">
    <citation type="submission" date="2022-07" db="EMBL/GenBank/DDBJ databases">
        <title>Genome sequence of Terrisporobacter mayombei DSM6539.</title>
        <authorList>
            <person name="Boeer T."/>
            <person name="Bengelsdorf F.R."/>
            <person name="Daniel R."/>
            <person name="Poehlein A."/>
        </authorList>
    </citation>
    <scope>NUCLEOTIDE SEQUENCE [LARGE SCALE GENOMIC DNA]</scope>
    <source>
        <strain evidence="2 3">DSM 6539</strain>
    </source>
</reference>
<evidence type="ECO:0000313" key="3">
    <source>
        <dbReference type="Proteomes" id="UP001235030"/>
    </source>
</evidence>
<dbReference type="Proteomes" id="UP001235030">
    <property type="component" value="Chromosome"/>
</dbReference>
<feature type="transmembrane region" description="Helical" evidence="1">
    <location>
        <begin position="53"/>
        <end position="78"/>
    </location>
</feature>
<dbReference type="Gene3D" id="1.10.1760.20">
    <property type="match status" value="1"/>
</dbReference>
<keyword evidence="1" id="KW-1133">Transmembrane helix</keyword>
<gene>
    <name evidence="2" type="ORF">TEMA_28350</name>
</gene>
<sequence>MINTRASAQRRLNVRRMTIIGVLSAISIMMSMLPFIGYIPIGPIKATIMHIPVIIGAIIEGPVVGATIGLIFGLTSLWNAITQPVLLSPLFINPLVSVLPRILIGIVAYYVYQGVYKVSKKVYASGFVAGIMGSLANTAGVLGMIYILYADKYLALMEQQGSSAGKLLFGVVLTSGVPEALIAGLIVSAVSVALIRKGKK</sequence>
<keyword evidence="1" id="KW-0812">Transmembrane</keyword>
<dbReference type="RefSeq" id="WP_228106454.1">
    <property type="nucleotide sequence ID" value="NZ_CP101637.1"/>
</dbReference>
<evidence type="ECO:0000256" key="1">
    <source>
        <dbReference type="SAM" id="Phobius"/>
    </source>
</evidence>
<accession>A0ABY9Q5G5</accession>
<feature type="transmembrane region" description="Helical" evidence="1">
    <location>
        <begin position="90"/>
        <end position="112"/>
    </location>
</feature>
<keyword evidence="3" id="KW-1185">Reference proteome</keyword>
<protein>
    <recommendedName>
        <fullName evidence="4">ECF transporter S component</fullName>
    </recommendedName>
</protein>